<evidence type="ECO:0000256" key="7">
    <source>
        <dbReference type="ARBA" id="ARBA00022824"/>
    </source>
</evidence>
<evidence type="ECO:0000256" key="1">
    <source>
        <dbReference type="ARBA" id="ARBA00004323"/>
    </source>
</evidence>
<evidence type="ECO:0000256" key="10">
    <source>
        <dbReference type="ARBA" id="ARBA00023034"/>
    </source>
</evidence>
<evidence type="ECO:0000256" key="4">
    <source>
        <dbReference type="ARBA" id="ARBA00022679"/>
    </source>
</evidence>
<keyword evidence="10" id="KW-0333">Golgi apparatus</keyword>
<keyword evidence="11" id="KW-0472">Membrane</keyword>
<keyword evidence="16" id="KW-1185">Reference proteome</keyword>
<dbReference type="Pfam" id="PF02485">
    <property type="entry name" value="Branch"/>
    <property type="match status" value="1"/>
</dbReference>
<evidence type="ECO:0000256" key="3">
    <source>
        <dbReference type="ARBA" id="ARBA00022676"/>
    </source>
</evidence>
<organism evidence="15 16">
    <name type="scientific">Mucilaginibacter ginkgonis</name>
    <dbReference type="NCBI Taxonomy" id="2682091"/>
    <lineage>
        <taxon>Bacteria</taxon>
        <taxon>Pseudomonadati</taxon>
        <taxon>Bacteroidota</taxon>
        <taxon>Sphingobacteriia</taxon>
        <taxon>Sphingobacteriales</taxon>
        <taxon>Sphingobacteriaceae</taxon>
        <taxon>Mucilaginibacter</taxon>
    </lineage>
</organism>
<protein>
    <recommendedName>
        <fullName evidence="14">Peptide O-xylosyltransferase</fullName>
    </recommendedName>
</protein>
<evidence type="ECO:0000313" key="15">
    <source>
        <dbReference type="EMBL" id="QQL51236.1"/>
    </source>
</evidence>
<dbReference type="PANTHER" id="PTHR46025">
    <property type="entry name" value="XYLOSYLTRANSFERASE OXT"/>
    <property type="match status" value="1"/>
</dbReference>
<keyword evidence="13" id="KW-0325">Glycoprotein</keyword>
<accession>A0A6I4HWA8</accession>
<evidence type="ECO:0000256" key="6">
    <source>
        <dbReference type="ARBA" id="ARBA00022723"/>
    </source>
</evidence>
<evidence type="ECO:0000256" key="14">
    <source>
        <dbReference type="ARBA" id="ARBA00042865"/>
    </source>
</evidence>
<name>A0A6I4HWA8_9SPHI</name>
<comment type="subcellular location">
    <subcellularLocation>
        <location evidence="2">Endoplasmic reticulum membrane</location>
        <topology evidence="2">Single-pass type II membrane protein</topology>
    </subcellularLocation>
    <subcellularLocation>
        <location evidence="1">Golgi apparatus membrane</location>
        <topology evidence="1">Single-pass type II membrane protein</topology>
    </subcellularLocation>
</comment>
<evidence type="ECO:0000256" key="8">
    <source>
        <dbReference type="ARBA" id="ARBA00022968"/>
    </source>
</evidence>
<dbReference type="RefSeq" id="WP_157523810.1">
    <property type="nucleotide sequence ID" value="NZ_CP066775.1"/>
</dbReference>
<dbReference type="Proteomes" id="UP000429232">
    <property type="component" value="Chromosome"/>
</dbReference>
<evidence type="ECO:0000256" key="11">
    <source>
        <dbReference type="ARBA" id="ARBA00023136"/>
    </source>
</evidence>
<keyword evidence="8" id="KW-0735">Signal-anchor</keyword>
<keyword evidence="12" id="KW-1015">Disulfide bond</keyword>
<dbReference type="GO" id="GO:0030158">
    <property type="term" value="F:protein xylosyltransferase activity"/>
    <property type="evidence" value="ECO:0007669"/>
    <property type="project" value="InterPro"/>
</dbReference>
<reference evidence="15 16" key="1">
    <citation type="submission" date="2020-12" db="EMBL/GenBank/DDBJ databases">
        <title>HMF7856_wgs.fasta genome submission.</title>
        <authorList>
            <person name="Kang H."/>
            <person name="Kim H."/>
            <person name="Joh K."/>
        </authorList>
    </citation>
    <scope>NUCLEOTIDE SEQUENCE [LARGE SCALE GENOMIC DNA]</scope>
    <source>
        <strain evidence="15 16">HMF7856</strain>
    </source>
</reference>
<dbReference type="PANTHER" id="PTHR46025:SF3">
    <property type="entry name" value="XYLOSYLTRANSFERASE OXT"/>
    <property type="match status" value="1"/>
</dbReference>
<dbReference type="InterPro" id="IPR043538">
    <property type="entry name" value="XYLT"/>
</dbReference>
<dbReference type="EMBL" id="CP066775">
    <property type="protein sequence ID" value="QQL51236.1"/>
    <property type="molecule type" value="Genomic_DNA"/>
</dbReference>
<evidence type="ECO:0000256" key="2">
    <source>
        <dbReference type="ARBA" id="ARBA00004648"/>
    </source>
</evidence>
<dbReference type="GO" id="GO:0050650">
    <property type="term" value="P:chondroitin sulfate proteoglycan biosynthetic process"/>
    <property type="evidence" value="ECO:0007669"/>
    <property type="project" value="TreeGrafter"/>
</dbReference>
<dbReference type="AlphaFoldDB" id="A0A6I4HWA8"/>
<keyword evidence="9" id="KW-1133">Transmembrane helix</keyword>
<dbReference type="GO" id="GO:0015012">
    <property type="term" value="P:heparan sulfate proteoglycan biosynthetic process"/>
    <property type="evidence" value="ECO:0007669"/>
    <property type="project" value="TreeGrafter"/>
</dbReference>
<keyword evidence="7" id="KW-0256">Endoplasmic reticulum</keyword>
<evidence type="ECO:0000313" key="16">
    <source>
        <dbReference type="Proteomes" id="UP000429232"/>
    </source>
</evidence>
<keyword evidence="6" id="KW-0479">Metal-binding</keyword>
<dbReference type="GO" id="GO:0016020">
    <property type="term" value="C:membrane"/>
    <property type="evidence" value="ECO:0007669"/>
    <property type="project" value="InterPro"/>
</dbReference>
<keyword evidence="5" id="KW-0812">Transmembrane</keyword>
<keyword evidence="3" id="KW-0328">Glycosyltransferase</keyword>
<dbReference type="KEGG" id="mgik:GO620_007250"/>
<keyword evidence="4 15" id="KW-0808">Transferase</keyword>
<gene>
    <name evidence="15" type="ORF">GO620_007250</name>
</gene>
<sequence length="303" mass="35387">MSLKLAHLILAHAYPEQLERLIKRLQHPNADIYIHVDKKSDIGIFSNLLAYQNVFFIENRSLIDWGTYSLVRATLDSMEAILQTKIGYSHINLLSPQDYPLKNAEEINTFFMANTGKSFLDSKKIGKEWKEGVHRVENYSFGDFKFKGHYHLQYAINFLHIKKRKPKQLTLLGRSQWFSITPECAAYVVYKVKNEKKLRNYFRLSFAPDEFIFQTILGNSRFAHTLVNDNLRHIIFKDGAHHPTVLTMADALILISSNKLYARKFDPKKDELIMNYLDWVAEFGLNINSPEYKCINYILTRTT</sequence>
<proteinExistence type="predicted"/>
<dbReference type="InterPro" id="IPR003406">
    <property type="entry name" value="Glyco_trans_14"/>
</dbReference>
<evidence type="ECO:0000256" key="5">
    <source>
        <dbReference type="ARBA" id="ARBA00022692"/>
    </source>
</evidence>
<evidence type="ECO:0000256" key="13">
    <source>
        <dbReference type="ARBA" id="ARBA00023180"/>
    </source>
</evidence>
<dbReference type="GO" id="GO:0046872">
    <property type="term" value="F:metal ion binding"/>
    <property type="evidence" value="ECO:0007669"/>
    <property type="project" value="UniProtKB-KW"/>
</dbReference>
<evidence type="ECO:0000256" key="9">
    <source>
        <dbReference type="ARBA" id="ARBA00022989"/>
    </source>
</evidence>
<evidence type="ECO:0000256" key="12">
    <source>
        <dbReference type="ARBA" id="ARBA00023157"/>
    </source>
</evidence>